<dbReference type="OrthoDB" id="277199at2759"/>
<feature type="compositionally biased region" description="Basic residues" evidence="2">
    <location>
        <begin position="199"/>
        <end position="214"/>
    </location>
</feature>
<organism evidence="4 5">
    <name type="scientific">Perkinsus olseni</name>
    <name type="common">Perkinsus atlanticus</name>
    <dbReference type="NCBI Taxonomy" id="32597"/>
    <lineage>
        <taxon>Eukaryota</taxon>
        <taxon>Sar</taxon>
        <taxon>Alveolata</taxon>
        <taxon>Perkinsozoa</taxon>
        <taxon>Perkinsea</taxon>
        <taxon>Perkinsida</taxon>
        <taxon>Perkinsidae</taxon>
        <taxon>Perkinsus</taxon>
    </lineage>
</organism>
<dbReference type="Pfam" id="PF21023">
    <property type="entry name" value="DENR_N"/>
    <property type="match status" value="1"/>
</dbReference>
<proteinExistence type="inferred from homology"/>
<comment type="similarity">
    <text evidence="1">Belongs to the DENR family.</text>
</comment>
<evidence type="ECO:0000313" key="4">
    <source>
        <dbReference type="EMBL" id="KAF4667632.1"/>
    </source>
</evidence>
<dbReference type="InterPro" id="IPR046447">
    <property type="entry name" value="DENR_C"/>
</dbReference>
<dbReference type="PROSITE" id="PS50296">
    <property type="entry name" value="SUI1"/>
    <property type="match status" value="1"/>
</dbReference>
<dbReference type="InterPro" id="IPR036877">
    <property type="entry name" value="SUI1_dom_sf"/>
</dbReference>
<evidence type="ECO:0000256" key="1">
    <source>
        <dbReference type="ARBA" id="ARBA00007514"/>
    </source>
</evidence>
<dbReference type="SUPFAM" id="SSF55159">
    <property type="entry name" value="eIF1-like"/>
    <property type="match status" value="1"/>
</dbReference>
<accession>A0A7J6M7S8</accession>
<name>A0A7J6M7S8_PEROL</name>
<dbReference type="Gene3D" id="3.30.780.10">
    <property type="entry name" value="SUI1-like domain"/>
    <property type="match status" value="1"/>
</dbReference>
<dbReference type="CDD" id="cd11607">
    <property type="entry name" value="DENR_C"/>
    <property type="match status" value="1"/>
</dbReference>
<reference evidence="4 5" key="1">
    <citation type="submission" date="2020-04" db="EMBL/GenBank/DDBJ databases">
        <title>Perkinsus olseni comparative genomics.</title>
        <authorList>
            <person name="Bogema D.R."/>
        </authorList>
    </citation>
    <scope>NUCLEOTIDE SEQUENCE [LARGE SCALE GENOMIC DNA]</scope>
    <source>
        <strain evidence="4">ATCC PRA-179</strain>
    </source>
</reference>
<dbReference type="GO" id="GO:0003729">
    <property type="term" value="F:mRNA binding"/>
    <property type="evidence" value="ECO:0007669"/>
    <property type="project" value="TreeGrafter"/>
</dbReference>
<evidence type="ECO:0000259" key="3">
    <source>
        <dbReference type="PROSITE" id="PS50296"/>
    </source>
</evidence>
<dbReference type="Pfam" id="PF01253">
    <property type="entry name" value="SUI1"/>
    <property type="match status" value="1"/>
</dbReference>
<dbReference type="GO" id="GO:0002188">
    <property type="term" value="P:translation reinitiation"/>
    <property type="evidence" value="ECO:0007669"/>
    <property type="project" value="TreeGrafter"/>
</dbReference>
<gene>
    <name evidence="4" type="ORF">FOZ61_008021</name>
</gene>
<dbReference type="InterPro" id="IPR001950">
    <property type="entry name" value="SUI1"/>
</dbReference>
<protein>
    <recommendedName>
        <fullName evidence="3">SUI1 domain-containing protein</fullName>
    </recommendedName>
</protein>
<dbReference type="GO" id="GO:0003743">
    <property type="term" value="F:translation initiation factor activity"/>
    <property type="evidence" value="ECO:0007669"/>
    <property type="project" value="InterPro"/>
</dbReference>
<dbReference type="GO" id="GO:0001731">
    <property type="term" value="P:formation of translation preinitiation complex"/>
    <property type="evidence" value="ECO:0007669"/>
    <property type="project" value="TreeGrafter"/>
</dbReference>
<evidence type="ECO:0000313" key="5">
    <source>
        <dbReference type="Proteomes" id="UP000570595"/>
    </source>
</evidence>
<dbReference type="Proteomes" id="UP000570595">
    <property type="component" value="Unassembled WGS sequence"/>
</dbReference>
<dbReference type="PANTHER" id="PTHR12789:SF0">
    <property type="entry name" value="DENSITY-REGULATED PROTEIN"/>
    <property type="match status" value="1"/>
</dbReference>
<comment type="caution">
    <text evidence="4">The sequence shown here is derived from an EMBL/GenBank/DDBJ whole genome shotgun (WGS) entry which is preliminary data.</text>
</comment>
<dbReference type="InterPro" id="IPR050318">
    <property type="entry name" value="DENR/SUI1_TIF"/>
</dbReference>
<feature type="region of interest" description="Disordered" evidence="2">
    <location>
        <begin position="76"/>
        <end position="99"/>
    </location>
</feature>
<dbReference type="InterPro" id="IPR048517">
    <property type="entry name" value="DENR_N"/>
</dbReference>
<dbReference type="PANTHER" id="PTHR12789">
    <property type="entry name" value="DENSITY-REGULATED PROTEIN HOMOLOG"/>
    <property type="match status" value="1"/>
</dbReference>
<feature type="domain" description="SUI1" evidence="3">
    <location>
        <begin position="110"/>
        <end position="181"/>
    </location>
</feature>
<feature type="region of interest" description="Disordered" evidence="2">
    <location>
        <begin position="189"/>
        <end position="224"/>
    </location>
</feature>
<evidence type="ECO:0000256" key="2">
    <source>
        <dbReference type="SAM" id="MobiDB-lite"/>
    </source>
</evidence>
<dbReference type="AlphaFoldDB" id="A0A7J6M7S8"/>
<dbReference type="EMBL" id="JABAHT010000051">
    <property type="protein sequence ID" value="KAF4667632.1"/>
    <property type="molecule type" value="Genomic_DNA"/>
</dbReference>
<sequence>MSSVSPLTEEQLLTLRNDILPYKEYTEYSPMPASGVGVPYCPICGLPQDFCEFGPSWDKCRPGAVAAYPQLYPQYQGSATEEDGGEKQEGASSSSVADGKHVDSSITSVITIRKLIRSKRKVITSVSGLEGYGIDIQQACKLFAKKFACGCGVVKSAGNSEEIEIQGDVEEDLFDFILDTWGDKIPDDAIAFGNESTKKGRSRKGGSRGRKGATMKRSGAALAD</sequence>